<sequence>MYSPLSFIFPTIIYYILMISFAPWYILAPNPACRTKCGPFEMKYPLGTGYGCGSPRFHPFVACSSDGNQLLLTTHTGSYPITSISYSSSTLTISPPCMSNCTFMQTSPANLGLDWASPFQFGPSIFILLSCNPSISSLTMKGTLICDPSSTYLCPSIYTCPAVVALGLPLFPSINTCCVYSPANLDSNDELNLQELKCAGYTSVVSLGDVPSDPMQWQYGMVLKYTLGGLDSYNIAPSCHACELSGGVCGYVPPRNSFVCVCENGVNTTTDCYNYLQGQWLSMSTTYQVNWKAWLGVLAILIFCGIAS</sequence>
<dbReference type="Proteomes" id="UP001630127">
    <property type="component" value="Unassembled WGS sequence"/>
</dbReference>
<feature type="transmembrane region" description="Helical" evidence="7">
    <location>
        <begin position="7"/>
        <end position="27"/>
    </location>
</feature>
<dbReference type="Pfam" id="PF14380">
    <property type="entry name" value="WAK_assoc"/>
    <property type="match status" value="1"/>
</dbReference>
<feature type="domain" description="Wall-associated receptor kinase galacturonan-binding" evidence="8">
    <location>
        <begin position="33"/>
        <end position="94"/>
    </location>
</feature>
<comment type="catalytic activity">
    <reaction evidence="5">
        <text>L-threonyl-[protein] + ATP = O-phospho-L-threonyl-[protein] + ADP + H(+)</text>
        <dbReference type="Rhea" id="RHEA:46608"/>
        <dbReference type="Rhea" id="RHEA-COMP:11060"/>
        <dbReference type="Rhea" id="RHEA-COMP:11605"/>
        <dbReference type="ChEBI" id="CHEBI:15378"/>
        <dbReference type="ChEBI" id="CHEBI:30013"/>
        <dbReference type="ChEBI" id="CHEBI:30616"/>
        <dbReference type="ChEBI" id="CHEBI:61977"/>
        <dbReference type="ChEBI" id="CHEBI:456216"/>
        <dbReference type="EC" id="2.7.11.1"/>
    </reaction>
</comment>
<dbReference type="InterPro" id="IPR032872">
    <property type="entry name" value="WAK_assoc_C"/>
</dbReference>
<evidence type="ECO:0000256" key="4">
    <source>
        <dbReference type="ARBA" id="ARBA00023180"/>
    </source>
</evidence>
<organism evidence="10 11">
    <name type="scientific">Cinchona calisaya</name>
    <dbReference type="NCBI Taxonomy" id="153742"/>
    <lineage>
        <taxon>Eukaryota</taxon>
        <taxon>Viridiplantae</taxon>
        <taxon>Streptophyta</taxon>
        <taxon>Embryophyta</taxon>
        <taxon>Tracheophyta</taxon>
        <taxon>Spermatophyta</taxon>
        <taxon>Magnoliopsida</taxon>
        <taxon>eudicotyledons</taxon>
        <taxon>Gunneridae</taxon>
        <taxon>Pentapetalae</taxon>
        <taxon>asterids</taxon>
        <taxon>lamiids</taxon>
        <taxon>Gentianales</taxon>
        <taxon>Rubiaceae</taxon>
        <taxon>Cinchonoideae</taxon>
        <taxon>Cinchoneae</taxon>
        <taxon>Cinchona</taxon>
    </lineage>
</organism>
<evidence type="ECO:0000256" key="5">
    <source>
        <dbReference type="ARBA" id="ARBA00047899"/>
    </source>
</evidence>
<feature type="domain" description="Wall-associated receptor kinase C-terminal" evidence="9">
    <location>
        <begin position="233"/>
        <end position="264"/>
    </location>
</feature>
<keyword evidence="7" id="KW-0472">Membrane</keyword>
<name>A0ABD3A7A4_9GENT</name>
<dbReference type="GO" id="GO:0004674">
    <property type="term" value="F:protein serine/threonine kinase activity"/>
    <property type="evidence" value="ECO:0007669"/>
    <property type="project" value="UniProtKB-EC"/>
</dbReference>
<keyword evidence="11" id="KW-1185">Reference proteome</keyword>
<comment type="catalytic activity">
    <reaction evidence="6">
        <text>L-seryl-[protein] + ATP = O-phospho-L-seryl-[protein] + ADP + H(+)</text>
        <dbReference type="Rhea" id="RHEA:17989"/>
        <dbReference type="Rhea" id="RHEA-COMP:9863"/>
        <dbReference type="Rhea" id="RHEA-COMP:11604"/>
        <dbReference type="ChEBI" id="CHEBI:15378"/>
        <dbReference type="ChEBI" id="CHEBI:29999"/>
        <dbReference type="ChEBI" id="CHEBI:30616"/>
        <dbReference type="ChEBI" id="CHEBI:83421"/>
        <dbReference type="ChEBI" id="CHEBI:456216"/>
        <dbReference type="EC" id="2.7.11.1"/>
    </reaction>
</comment>
<dbReference type="InterPro" id="IPR025287">
    <property type="entry name" value="WAK_GUB"/>
</dbReference>
<proteinExistence type="predicted"/>
<comment type="subcellular location">
    <subcellularLocation>
        <location evidence="1">Membrane</location>
        <topology evidence="1">Single-pass membrane protein</topology>
    </subcellularLocation>
</comment>
<evidence type="ECO:0000256" key="7">
    <source>
        <dbReference type="SAM" id="Phobius"/>
    </source>
</evidence>
<dbReference type="Pfam" id="PF13947">
    <property type="entry name" value="GUB_WAK_bind"/>
    <property type="match status" value="1"/>
</dbReference>
<dbReference type="PANTHER" id="PTHR33355:SF1">
    <property type="entry name" value="WALL-ASSOCIATED RECEPTOR KINASE-LIKE 15"/>
    <property type="match status" value="1"/>
</dbReference>
<evidence type="ECO:0000313" key="11">
    <source>
        <dbReference type="Proteomes" id="UP001630127"/>
    </source>
</evidence>
<evidence type="ECO:0000313" key="10">
    <source>
        <dbReference type="EMBL" id="KAL3527641.1"/>
    </source>
</evidence>
<evidence type="ECO:0000259" key="9">
    <source>
        <dbReference type="Pfam" id="PF14380"/>
    </source>
</evidence>
<protein>
    <recommendedName>
        <fullName evidence="2">non-specific serine/threonine protein kinase</fullName>
        <ecNumber evidence="2">2.7.11.1</ecNumber>
    </recommendedName>
</protein>
<evidence type="ECO:0000256" key="3">
    <source>
        <dbReference type="ARBA" id="ARBA00022729"/>
    </source>
</evidence>
<reference evidence="10 11" key="1">
    <citation type="submission" date="2024-11" db="EMBL/GenBank/DDBJ databases">
        <title>A near-complete genome assembly of Cinchona calisaya.</title>
        <authorList>
            <person name="Lian D.C."/>
            <person name="Zhao X.W."/>
            <person name="Wei L."/>
        </authorList>
    </citation>
    <scope>NUCLEOTIDE SEQUENCE [LARGE SCALE GENOMIC DNA]</scope>
    <source>
        <tissue evidence="10">Nenye</tissue>
    </source>
</reference>
<evidence type="ECO:0000256" key="1">
    <source>
        <dbReference type="ARBA" id="ARBA00004167"/>
    </source>
</evidence>
<comment type="caution">
    <text evidence="10">The sequence shown here is derived from an EMBL/GenBank/DDBJ whole genome shotgun (WGS) entry which is preliminary data.</text>
</comment>
<dbReference type="GO" id="GO:0016020">
    <property type="term" value="C:membrane"/>
    <property type="evidence" value="ECO:0007669"/>
    <property type="project" value="UniProtKB-SubCell"/>
</dbReference>
<dbReference type="EMBL" id="JBJUIK010000005">
    <property type="protein sequence ID" value="KAL3527641.1"/>
    <property type="molecule type" value="Genomic_DNA"/>
</dbReference>
<accession>A0ABD3A7A4</accession>
<keyword evidence="7" id="KW-0812">Transmembrane</keyword>
<keyword evidence="4" id="KW-0325">Glycoprotein</keyword>
<dbReference type="EC" id="2.7.11.1" evidence="2"/>
<dbReference type="PANTHER" id="PTHR33355">
    <property type="entry name" value="WALL-ASSOCIATED RECEPTOR KINASE CARBOXY-TERMINAL PROTEIN-RELATED"/>
    <property type="match status" value="1"/>
</dbReference>
<evidence type="ECO:0000256" key="2">
    <source>
        <dbReference type="ARBA" id="ARBA00012513"/>
    </source>
</evidence>
<keyword evidence="7" id="KW-1133">Transmembrane helix</keyword>
<evidence type="ECO:0000259" key="8">
    <source>
        <dbReference type="Pfam" id="PF13947"/>
    </source>
</evidence>
<keyword evidence="3" id="KW-0732">Signal</keyword>
<gene>
    <name evidence="10" type="ORF">ACH5RR_012297</name>
</gene>
<dbReference type="AlphaFoldDB" id="A0ABD3A7A4"/>
<evidence type="ECO:0000256" key="6">
    <source>
        <dbReference type="ARBA" id="ARBA00048679"/>
    </source>
</evidence>